<comment type="caution">
    <text evidence="1">The sequence shown here is derived from an EMBL/GenBank/DDBJ whole genome shotgun (WGS) entry which is preliminary data.</text>
</comment>
<reference evidence="1 2" key="1">
    <citation type="submission" date="2020-02" db="EMBL/GenBank/DDBJ databases">
        <title>Draft genome sequence of Haematococcus lacustris strain NIES-144.</title>
        <authorList>
            <person name="Morimoto D."/>
            <person name="Nakagawa S."/>
            <person name="Yoshida T."/>
            <person name="Sawayama S."/>
        </authorList>
    </citation>
    <scope>NUCLEOTIDE SEQUENCE [LARGE SCALE GENOMIC DNA]</scope>
    <source>
        <strain evidence="1 2">NIES-144</strain>
    </source>
</reference>
<name>A0A6A0A0L5_HAELA</name>
<keyword evidence="2" id="KW-1185">Reference proteome</keyword>
<protein>
    <submittedName>
        <fullName evidence="1">Uncharacterized protein</fullName>
    </submittedName>
</protein>
<evidence type="ECO:0000313" key="2">
    <source>
        <dbReference type="Proteomes" id="UP000485058"/>
    </source>
</evidence>
<evidence type="ECO:0000313" key="1">
    <source>
        <dbReference type="EMBL" id="GFH25839.1"/>
    </source>
</evidence>
<proteinExistence type="predicted"/>
<sequence length="178" mass="19447">MKGLGTGWALIRMSVPQTSSSFFYLISLGGAVPQFVIGGSGRLVGALERSWLGGWDRGSRWMPGAASKAVWQRRSLSTHPHLTRGQHRGPFRTAVSVAVRANSFMGGVTRAQHRTIPLLIREQPCILGRIACQTKYHSVVHASLRTSDIASALFALHGTPRTYPALRRPDEHVIGGQR</sequence>
<dbReference type="EMBL" id="BLLF01002933">
    <property type="protein sequence ID" value="GFH25839.1"/>
    <property type="molecule type" value="Genomic_DNA"/>
</dbReference>
<organism evidence="1 2">
    <name type="scientific">Haematococcus lacustris</name>
    <name type="common">Green alga</name>
    <name type="synonym">Haematococcus pluvialis</name>
    <dbReference type="NCBI Taxonomy" id="44745"/>
    <lineage>
        <taxon>Eukaryota</taxon>
        <taxon>Viridiplantae</taxon>
        <taxon>Chlorophyta</taxon>
        <taxon>core chlorophytes</taxon>
        <taxon>Chlorophyceae</taxon>
        <taxon>CS clade</taxon>
        <taxon>Chlamydomonadales</taxon>
        <taxon>Haematococcaceae</taxon>
        <taxon>Haematococcus</taxon>
    </lineage>
</organism>
<accession>A0A6A0A0L5</accession>
<dbReference type="Proteomes" id="UP000485058">
    <property type="component" value="Unassembled WGS sequence"/>
</dbReference>
<gene>
    <name evidence="1" type="ORF">HaLaN_23871</name>
</gene>
<dbReference type="AlphaFoldDB" id="A0A6A0A0L5"/>